<proteinExistence type="predicted"/>
<feature type="compositionally biased region" description="Low complexity" evidence="1">
    <location>
        <begin position="181"/>
        <end position="201"/>
    </location>
</feature>
<dbReference type="InterPro" id="IPR018800">
    <property type="entry name" value="PRCC"/>
</dbReference>
<name>A0A9P8VCL1_9PEZI</name>
<feature type="region of interest" description="Disordered" evidence="1">
    <location>
        <begin position="1"/>
        <end position="153"/>
    </location>
</feature>
<dbReference type="OrthoDB" id="2555634at2759"/>
<dbReference type="AlphaFoldDB" id="A0A9P8VCL1"/>
<keyword evidence="3" id="KW-1185">Reference proteome</keyword>
<accession>A0A9P8VCL1</accession>
<evidence type="ECO:0000313" key="2">
    <source>
        <dbReference type="EMBL" id="KAH6687237.1"/>
    </source>
</evidence>
<feature type="compositionally biased region" description="Polar residues" evidence="1">
    <location>
        <begin position="53"/>
        <end position="63"/>
    </location>
</feature>
<reference evidence="2" key="1">
    <citation type="journal article" date="2021" name="Nat. Commun.">
        <title>Genetic determinants of endophytism in the Arabidopsis root mycobiome.</title>
        <authorList>
            <person name="Mesny F."/>
            <person name="Miyauchi S."/>
            <person name="Thiergart T."/>
            <person name="Pickel B."/>
            <person name="Atanasova L."/>
            <person name="Karlsson M."/>
            <person name="Huettel B."/>
            <person name="Barry K.W."/>
            <person name="Haridas S."/>
            <person name="Chen C."/>
            <person name="Bauer D."/>
            <person name="Andreopoulos W."/>
            <person name="Pangilinan J."/>
            <person name="LaButti K."/>
            <person name="Riley R."/>
            <person name="Lipzen A."/>
            <person name="Clum A."/>
            <person name="Drula E."/>
            <person name="Henrissat B."/>
            <person name="Kohler A."/>
            <person name="Grigoriev I.V."/>
            <person name="Martin F.M."/>
            <person name="Hacquard S."/>
        </authorList>
    </citation>
    <scope>NUCLEOTIDE SEQUENCE</scope>
    <source>
        <strain evidence="2">MPI-SDFR-AT-0117</strain>
    </source>
</reference>
<dbReference type="EMBL" id="JAGSXJ010000011">
    <property type="protein sequence ID" value="KAH6687237.1"/>
    <property type="molecule type" value="Genomic_DNA"/>
</dbReference>
<comment type="caution">
    <text evidence="2">The sequence shown here is derived from an EMBL/GenBank/DDBJ whole genome shotgun (WGS) entry which is preliminary data.</text>
</comment>
<feature type="region of interest" description="Disordered" evidence="1">
    <location>
        <begin position="167"/>
        <end position="239"/>
    </location>
</feature>
<evidence type="ECO:0000256" key="1">
    <source>
        <dbReference type="SAM" id="MobiDB-lite"/>
    </source>
</evidence>
<evidence type="ECO:0000313" key="3">
    <source>
        <dbReference type="Proteomes" id="UP000770015"/>
    </source>
</evidence>
<organism evidence="2 3">
    <name type="scientific">Plectosphaerella plurivora</name>
    <dbReference type="NCBI Taxonomy" id="936078"/>
    <lineage>
        <taxon>Eukaryota</taxon>
        <taxon>Fungi</taxon>
        <taxon>Dikarya</taxon>
        <taxon>Ascomycota</taxon>
        <taxon>Pezizomycotina</taxon>
        <taxon>Sordariomycetes</taxon>
        <taxon>Hypocreomycetidae</taxon>
        <taxon>Glomerellales</taxon>
        <taxon>Plectosphaerellaceae</taxon>
        <taxon>Plectosphaerella</taxon>
    </lineage>
</organism>
<sequence>MGLVDYSDSESDSEVPQKPLSKPIPANTTATGKKPFQKVVDRSNPGKIKVNLPQIQPESNPSESDGPPAKRAKFGGAGGGRFSGMNSFLPPPKNANAKPKPTGASRPAFQLKTSAEAGFSRDSGSFGGDSDMGFELPEPKSSQPTIPDTMKPADEVKLVGKPMMFRPLSVARNNKKKPVKKASAPVASEASQATAQTQDPVSVPPAPAPPKKISLFSLGEPEADTDPTTTTTTSSVYEPLFETETAASAPYDAYADTSAWSSHPTPSTGATATSLDTIANEMNLSAAARRELFGRGGMPGHTGADSSAARVISFDTDAEYRHNETIRAAGEQQVHNPLRAIAPGKHNLRKLVSAVQGQRDALEESFAQAKSNKKEASGRYGW</sequence>
<dbReference type="Proteomes" id="UP000770015">
    <property type="component" value="Unassembled WGS sequence"/>
</dbReference>
<feature type="compositionally biased region" description="Low complexity" evidence="1">
    <location>
        <begin position="118"/>
        <end position="134"/>
    </location>
</feature>
<gene>
    <name evidence="2" type="ORF">F5X68DRAFT_275791</name>
</gene>
<dbReference type="Pfam" id="PF10253">
    <property type="entry name" value="PRCC"/>
    <property type="match status" value="1"/>
</dbReference>
<protein>
    <submittedName>
        <fullName evidence="2">Mitotic checkpoint regulator, MAD2B-interacting-domain-containing protein</fullName>
    </submittedName>
</protein>